<feature type="compositionally biased region" description="Polar residues" evidence="1">
    <location>
        <begin position="19"/>
        <end position="36"/>
    </location>
</feature>
<dbReference type="Proteomes" id="UP001479436">
    <property type="component" value="Unassembled WGS sequence"/>
</dbReference>
<accession>A0ABR2W7C1</accession>
<name>A0ABR2W7C1_9FUNG</name>
<reference evidence="2 3" key="1">
    <citation type="submission" date="2023-04" db="EMBL/GenBank/DDBJ databases">
        <title>Genome of Basidiobolus ranarum AG-B5.</title>
        <authorList>
            <person name="Stajich J.E."/>
            <person name="Carter-House D."/>
            <person name="Gryganskyi A."/>
        </authorList>
    </citation>
    <scope>NUCLEOTIDE SEQUENCE [LARGE SCALE GENOMIC DNA]</scope>
    <source>
        <strain evidence="2 3">AG-B5</strain>
    </source>
</reference>
<dbReference type="EMBL" id="JASJQH010006951">
    <property type="protein sequence ID" value="KAK9722370.1"/>
    <property type="molecule type" value="Genomic_DNA"/>
</dbReference>
<organism evidence="2 3">
    <name type="scientific">Basidiobolus ranarum</name>
    <dbReference type="NCBI Taxonomy" id="34480"/>
    <lineage>
        <taxon>Eukaryota</taxon>
        <taxon>Fungi</taxon>
        <taxon>Fungi incertae sedis</taxon>
        <taxon>Zoopagomycota</taxon>
        <taxon>Entomophthoromycotina</taxon>
        <taxon>Basidiobolomycetes</taxon>
        <taxon>Basidiobolales</taxon>
        <taxon>Basidiobolaceae</taxon>
        <taxon>Basidiobolus</taxon>
    </lineage>
</organism>
<dbReference type="Pfam" id="PF11312">
    <property type="entry name" value="Methyltransf_34"/>
    <property type="match status" value="1"/>
</dbReference>
<feature type="region of interest" description="Disordered" evidence="1">
    <location>
        <begin position="1"/>
        <end position="58"/>
    </location>
</feature>
<evidence type="ECO:0000313" key="3">
    <source>
        <dbReference type="Proteomes" id="UP001479436"/>
    </source>
</evidence>
<dbReference type="InterPro" id="IPR021463">
    <property type="entry name" value="Methyltransf_34"/>
</dbReference>
<comment type="caution">
    <text evidence="2">The sequence shown here is derived from an EMBL/GenBank/DDBJ whole genome shotgun (WGS) entry which is preliminary data.</text>
</comment>
<proteinExistence type="predicted"/>
<protein>
    <submittedName>
        <fullName evidence="2">Uncharacterized protein</fullName>
    </submittedName>
</protein>
<sequence>MSTKVKETDTASSEVKPVTEQTTPSELTDQVKQLSLSESKKKSTSTTTKDKNEKKKVIKKKTNVSRAKKIFGKDPEQEILNMIQIACNDSFQLPDFRETLQNIKSLFYVRDYDGVFSVPEHLPVYTAQYIPARALCYYNLFSTEPELQAILSRKSHLYCMGAGTGSELVGISAAMLHAPSEKQEIVCHTQDIADWSKVLEDLEVTMRNRWDLQENHLKCEFSMGSVLETTPQLEEQFQKADLITAMFVMNELFVTKKRAMDMISLLIKNMRKGSHLLIVDSAGSFSNLQVGERTYMIYMLFDALKNHFAPVISDNARWYRYPSHLRYPLDLNNMRYFVRLYEKL</sequence>
<gene>
    <name evidence="2" type="ORF">K7432_002718</name>
</gene>
<keyword evidence="3" id="KW-1185">Reference proteome</keyword>
<evidence type="ECO:0000313" key="2">
    <source>
        <dbReference type="EMBL" id="KAK9722370.1"/>
    </source>
</evidence>
<evidence type="ECO:0000256" key="1">
    <source>
        <dbReference type="SAM" id="MobiDB-lite"/>
    </source>
</evidence>